<accession>E9S9U1</accession>
<evidence type="ECO:0000313" key="6">
    <source>
        <dbReference type="Proteomes" id="UP000004259"/>
    </source>
</evidence>
<evidence type="ECO:0000256" key="2">
    <source>
        <dbReference type="ARBA" id="ARBA00022801"/>
    </source>
</evidence>
<dbReference type="RefSeq" id="WP_002847747.1">
    <property type="nucleotide sequence ID" value="NZ_ADKM02000049.1"/>
</dbReference>
<sequence length="281" mass="31107">MEIIRRPEFTKKKVIIFVIVILLLGIFCWFQNNWLQVSEYTYTSPKVPSSADGMRIVQISDLHNAVFGSHNSRLLEKISAQHPDIIVITGDIADSSHTDLDAAIEFCEGAAKIAPCYYITGNHEMWLDDDEQQKLYSGITDAGVTFLKDETVTLADGISMTGLDDASLYNGTLAKLSADIAPADLHIVLAHEPQYLEEEYILSSPDLIITGHAHGGQFRLPFIGGIIAPDQGFLPKYTAGEYKSGDTTMYVSRGLGNSVIPLRIFNYPEINLLIIKAKNDR</sequence>
<dbReference type="eggNOG" id="COG1408">
    <property type="taxonomic scope" value="Bacteria"/>
</dbReference>
<keyword evidence="6" id="KW-1185">Reference proteome</keyword>
<dbReference type="GO" id="GO:0016020">
    <property type="term" value="C:membrane"/>
    <property type="evidence" value="ECO:0007669"/>
    <property type="project" value="GOC"/>
</dbReference>
<dbReference type="OrthoDB" id="9780884at2"/>
<feature type="transmembrane region" description="Helical" evidence="3">
    <location>
        <begin position="14"/>
        <end position="32"/>
    </location>
</feature>
<evidence type="ECO:0000259" key="4">
    <source>
        <dbReference type="Pfam" id="PF00149"/>
    </source>
</evidence>
<dbReference type="Pfam" id="PF00149">
    <property type="entry name" value="Metallophos"/>
    <property type="match status" value="1"/>
</dbReference>
<keyword evidence="3" id="KW-0812">Transmembrane</keyword>
<keyword evidence="3" id="KW-1133">Transmembrane helix</keyword>
<reference evidence="5 6" key="1">
    <citation type="submission" date="2011-02" db="EMBL/GenBank/DDBJ databases">
        <authorList>
            <person name="Nelson K.E."/>
            <person name="Sutton G."/>
            <person name="Torralba M."/>
            <person name="Durkin S."/>
            <person name="Harkins D."/>
            <person name="Montgomery R."/>
            <person name="Ziemer C."/>
            <person name="Klaassens E."/>
            <person name="Ocuiv P."/>
            <person name="Morrison M."/>
        </authorList>
    </citation>
    <scope>NUCLEOTIDE SEQUENCE [LARGE SCALE GENOMIC DNA]</scope>
    <source>
        <strain evidence="5 6">8</strain>
    </source>
</reference>
<evidence type="ECO:0000313" key="5">
    <source>
        <dbReference type="EMBL" id="EGC03977.1"/>
    </source>
</evidence>
<evidence type="ECO:0000256" key="1">
    <source>
        <dbReference type="ARBA" id="ARBA00022723"/>
    </source>
</evidence>
<keyword evidence="3" id="KW-0472">Membrane</keyword>
<dbReference type="Gene3D" id="3.60.21.10">
    <property type="match status" value="1"/>
</dbReference>
<keyword evidence="2" id="KW-0378">Hydrolase</keyword>
<dbReference type="InterPro" id="IPR051158">
    <property type="entry name" value="Metallophosphoesterase_sf"/>
</dbReference>
<dbReference type="GO" id="GO:0008758">
    <property type="term" value="F:UDP-2,3-diacylglucosamine hydrolase activity"/>
    <property type="evidence" value="ECO:0007669"/>
    <property type="project" value="TreeGrafter"/>
</dbReference>
<dbReference type="GO" id="GO:0046872">
    <property type="term" value="F:metal ion binding"/>
    <property type="evidence" value="ECO:0007669"/>
    <property type="project" value="UniProtKB-KW"/>
</dbReference>
<protein>
    <submittedName>
        <fullName evidence="5">Ser/Thr phosphatase family protein</fullName>
    </submittedName>
</protein>
<dbReference type="PANTHER" id="PTHR31302">
    <property type="entry name" value="TRANSMEMBRANE PROTEIN WITH METALLOPHOSPHOESTERASE DOMAIN-RELATED"/>
    <property type="match status" value="1"/>
</dbReference>
<comment type="caution">
    <text evidence="5">The sequence shown here is derived from an EMBL/GenBank/DDBJ whole genome shotgun (WGS) entry which is preliminary data.</text>
</comment>
<dbReference type="InterPro" id="IPR004843">
    <property type="entry name" value="Calcineurin-like_PHP"/>
</dbReference>
<evidence type="ECO:0000256" key="3">
    <source>
        <dbReference type="SAM" id="Phobius"/>
    </source>
</evidence>
<organism evidence="5 6">
    <name type="scientific">Ruminococcus albus 8</name>
    <dbReference type="NCBI Taxonomy" id="246199"/>
    <lineage>
        <taxon>Bacteria</taxon>
        <taxon>Bacillati</taxon>
        <taxon>Bacillota</taxon>
        <taxon>Clostridia</taxon>
        <taxon>Eubacteriales</taxon>
        <taxon>Oscillospiraceae</taxon>
        <taxon>Ruminococcus</taxon>
    </lineage>
</organism>
<keyword evidence="1" id="KW-0479">Metal-binding</keyword>
<dbReference type="SUPFAM" id="SSF56300">
    <property type="entry name" value="Metallo-dependent phosphatases"/>
    <property type="match status" value="1"/>
</dbReference>
<dbReference type="InterPro" id="IPR029052">
    <property type="entry name" value="Metallo-depent_PP-like"/>
</dbReference>
<dbReference type="PANTHER" id="PTHR31302:SF31">
    <property type="entry name" value="PHOSPHODIESTERASE YAEI"/>
    <property type="match status" value="1"/>
</dbReference>
<dbReference type="EMBL" id="ADKM02000049">
    <property type="protein sequence ID" value="EGC03977.1"/>
    <property type="molecule type" value="Genomic_DNA"/>
</dbReference>
<gene>
    <name evidence="5" type="ORF">CUS_4981</name>
</gene>
<dbReference type="AlphaFoldDB" id="E9S9U1"/>
<proteinExistence type="predicted"/>
<name>E9S9U1_RUMAL</name>
<dbReference type="Proteomes" id="UP000004259">
    <property type="component" value="Unassembled WGS sequence"/>
</dbReference>
<feature type="domain" description="Calcineurin-like phosphoesterase" evidence="4">
    <location>
        <begin position="54"/>
        <end position="215"/>
    </location>
</feature>
<dbReference type="GO" id="GO:0009245">
    <property type="term" value="P:lipid A biosynthetic process"/>
    <property type="evidence" value="ECO:0007669"/>
    <property type="project" value="TreeGrafter"/>
</dbReference>